<reference evidence="1" key="1">
    <citation type="submission" date="2021-01" db="EMBL/GenBank/DDBJ databases">
        <authorList>
            <person name="Kaushik A."/>
        </authorList>
    </citation>
    <scope>NUCLEOTIDE SEQUENCE</scope>
    <source>
        <strain evidence="1">AG1-1C</strain>
    </source>
</reference>
<dbReference type="Proteomes" id="UP000663846">
    <property type="component" value="Unassembled WGS sequence"/>
</dbReference>
<gene>
    <name evidence="1" type="ORF">RDB_LOCUS131365</name>
</gene>
<proteinExistence type="predicted"/>
<dbReference type="AlphaFoldDB" id="A0A8H3AWB7"/>
<sequence length="180" mass="21302">MCRILDAIEWFDSTAETFAKPDWESSPRSITHKLKGLVERHKDNSPANLIDLINLVIVQVHKFELRIYYRCRIKKPNEPIHPDPFWIYNGYADALESLVWNMDSLTWRNHRDSEKYPDMLSTYELHYELLLTLELWKYFCQAIKDAPAVEERRARACAFAAEIEAIQKEVATWEYPLSPK</sequence>
<protein>
    <submittedName>
        <fullName evidence="1">Uncharacterized protein</fullName>
    </submittedName>
</protein>
<name>A0A8H3AWB7_9AGAM</name>
<evidence type="ECO:0000313" key="2">
    <source>
        <dbReference type="Proteomes" id="UP000663846"/>
    </source>
</evidence>
<evidence type="ECO:0000313" key="1">
    <source>
        <dbReference type="EMBL" id="CAE6442057.1"/>
    </source>
</evidence>
<comment type="caution">
    <text evidence="1">The sequence shown here is derived from an EMBL/GenBank/DDBJ whole genome shotgun (WGS) entry which is preliminary data.</text>
</comment>
<organism evidence="1 2">
    <name type="scientific">Rhizoctonia solani</name>
    <dbReference type="NCBI Taxonomy" id="456999"/>
    <lineage>
        <taxon>Eukaryota</taxon>
        <taxon>Fungi</taxon>
        <taxon>Dikarya</taxon>
        <taxon>Basidiomycota</taxon>
        <taxon>Agaricomycotina</taxon>
        <taxon>Agaricomycetes</taxon>
        <taxon>Cantharellales</taxon>
        <taxon>Ceratobasidiaceae</taxon>
        <taxon>Rhizoctonia</taxon>
    </lineage>
</organism>
<dbReference type="EMBL" id="CAJMWS010000405">
    <property type="protein sequence ID" value="CAE6442057.1"/>
    <property type="molecule type" value="Genomic_DNA"/>
</dbReference>
<accession>A0A8H3AWB7</accession>